<dbReference type="GO" id="GO:0043565">
    <property type="term" value="F:sequence-specific DNA binding"/>
    <property type="evidence" value="ECO:0007669"/>
    <property type="project" value="TreeGrafter"/>
</dbReference>
<comment type="similarity">
    <text evidence="1">Belongs to the LysR transcriptional regulatory family.</text>
</comment>
<dbReference type="InterPro" id="IPR036390">
    <property type="entry name" value="WH_DNA-bd_sf"/>
</dbReference>
<dbReference type="RefSeq" id="WP_091344096.1">
    <property type="nucleotide sequence ID" value="NZ_FNRM01000007.1"/>
</dbReference>
<evidence type="ECO:0000313" key="7">
    <source>
        <dbReference type="Proteomes" id="UP000198773"/>
    </source>
</evidence>
<evidence type="ECO:0000256" key="4">
    <source>
        <dbReference type="ARBA" id="ARBA00023163"/>
    </source>
</evidence>
<dbReference type="Proteomes" id="UP000198773">
    <property type="component" value="Unassembled WGS sequence"/>
</dbReference>
<evidence type="ECO:0000259" key="5">
    <source>
        <dbReference type="PROSITE" id="PS50931"/>
    </source>
</evidence>
<organism evidence="6 7">
    <name type="scientific">Alkalimonas amylolytica</name>
    <dbReference type="NCBI Taxonomy" id="152573"/>
    <lineage>
        <taxon>Bacteria</taxon>
        <taxon>Pseudomonadati</taxon>
        <taxon>Pseudomonadota</taxon>
        <taxon>Gammaproteobacteria</taxon>
        <taxon>Alkalimonas</taxon>
    </lineage>
</organism>
<dbReference type="Pfam" id="PF00126">
    <property type="entry name" value="HTH_1"/>
    <property type="match status" value="1"/>
</dbReference>
<evidence type="ECO:0000256" key="1">
    <source>
        <dbReference type="ARBA" id="ARBA00009437"/>
    </source>
</evidence>
<dbReference type="PANTHER" id="PTHR30537:SF10">
    <property type="entry name" value="TRANSCRIPTIONAL REGULATOR-RELATED"/>
    <property type="match status" value="1"/>
</dbReference>
<dbReference type="InterPro" id="IPR036388">
    <property type="entry name" value="WH-like_DNA-bd_sf"/>
</dbReference>
<dbReference type="Pfam" id="PF03466">
    <property type="entry name" value="LysR_substrate"/>
    <property type="match status" value="1"/>
</dbReference>
<keyword evidence="4" id="KW-0804">Transcription</keyword>
<reference evidence="6 7" key="1">
    <citation type="submission" date="2016-10" db="EMBL/GenBank/DDBJ databases">
        <authorList>
            <person name="de Groot N.N."/>
        </authorList>
    </citation>
    <scope>NUCLEOTIDE SEQUENCE [LARGE SCALE GENOMIC DNA]</scope>
    <source>
        <strain evidence="6 7">CGMCC 1.3430</strain>
    </source>
</reference>
<dbReference type="SUPFAM" id="SSF53850">
    <property type="entry name" value="Periplasmic binding protein-like II"/>
    <property type="match status" value="1"/>
</dbReference>
<dbReference type="OrthoDB" id="5572602at2"/>
<keyword evidence="3 6" id="KW-0238">DNA-binding</keyword>
<proteinExistence type="inferred from homology"/>
<dbReference type="STRING" id="152573.SAMN04488051_107181"/>
<evidence type="ECO:0000313" key="6">
    <source>
        <dbReference type="EMBL" id="SEA87098.1"/>
    </source>
</evidence>
<dbReference type="FunFam" id="1.10.10.10:FF:000001">
    <property type="entry name" value="LysR family transcriptional regulator"/>
    <property type="match status" value="1"/>
</dbReference>
<dbReference type="InterPro" id="IPR005119">
    <property type="entry name" value="LysR_subst-bd"/>
</dbReference>
<dbReference type="GO" id="GO:0006351">
    <property type="term" value="P:DNA-templated transcription"/>
    <property type="evidence" value="ECO:0007669"/>
    <property type="project" value="TreeGrafter"/>
</dbReference>
<dbReference type="Gene3D" id="3.40.190.290">
    <property type="match status" value="1"/>
</dbReference>
<dbReference type="FunFam" id="3.40.190.290:FF:000001">
    <property type="entry name" value="Transcriptional regulator, LysR family"/>
    <property type="match status" value="1"/>
</dbReference>
<name>A0A1H4ER44_ALKAM</name>
<sequence>MSDWQGISEFVAVAERHSFTAAARQLDCSVAQVSRNVAALEHRLGLKLLFRSTRSVTLTKEGELYLQHCRHLVTGLQEANQLLADFNQTPRGRLRITAPVYYGEYRIAPLLHQFLRQYPELELQLQLSNERLDLIQGSYDLAIRLGQLEDSSLMARRLTSRQLHLVAAPAYLATAGTPKNLTELQHHSCLPGTLDHWRFQEAGKAVSFRPRGRVQCNSGLALLDAASCGLGLVQLPDYYLSTALAKGELIEVLSEFRPKPEGIWALYPQNRHLTARVQLLIDFLHQQLALDVS</sequence>
<protein>
    <submittedName>
        <fullName evidence="6">DNA-binding transcriptional regulator, LysR family</fullName>
    </submittedName>
</protein>
<dbReference type="SUPFAM" id="SSF46785">
    <property type="entry name" value="Winged helix' DNA-binding domain"/>
    <property type="match status" value="1"/>
</dbReference>
<keyword evidence="7" id="KW-1185">Reference proteome</keyword>
<dbReference type="InterPro" id="IPR000847">
    <property type="entry name" value="LysR_HTH_N"/>
</dbReference>
<keyword evidence="2" id="KW-0805">Transcription regulation</keyword>
<gene>
    <name evidence="6" type="ORF">SAMN04488051_107181</name>
</gene>
<feature type="domain" description="HTH lysR-type" evidence="5">
    <location>
        <begin position="10"/>
        <end position="59"/>
    </location>
</feature>
<dbReference type="GO" id="GO:0003700">
    <property type="term" value="F:DNA-binding transcription factor activity"/>
    <property type="evidence" value="ECO:0007669"/>
    <property type="project" value="InterPro"/>
</dbReference>
<dbReference type="EMBL" id="FNRM01000007">
    <property type="protein sequence ID" value="SEA87098.1"/>
    <property type="molecule type" value="Genomic_DNA"/>
</dbReference>
<dbReference type="AlphaFoldDB" id="A0A1H4ER44"/>
<evidence type="ECO:0000256" key="3">
    <source>
        <dbReference type="ARBA" id="ARBA00023125"/>
    </source>
</evidence>
<dbReference type="Gene3D" id="1.10.10.10">
    <property type="entry name" value="Winged helix-like DNA-binding domain superfamily/Winged helix DNA-binding domain"/>
    <property type="match status" value="1"/>
</dbReference>
<dbReference type="PANTHER" id="PTHR30537">
    <property type="entry name" value="HTH-TYPE TRANSCRIPTIONAL REGULATOR"/>
    <property type="match status" value="1"/>
</dbReference>
<dbReference type="InterPro" id="IPR058163">
    <property type="entry name" value="LysR-type_TF_proteobact-type"/>
</dbReference>
<evidence type="ECO:0000256" key="2">
    <source>
        <dbReference type="ARBA" id="ARBA00023015"/>
    </source>
</evidence>
<dbReference type="PROSITE" id="PS50931">
    <property type="entry name" value="HTH_LYSR"/>
    <property type="match status" value="1"/>
</dbReference>
<accession>A0A1H4ER44</accession>